<evidence type="ECO:0000313" key="2">
    <source>
        <dbReference type="EMBL" id="AKV03146.1"/>
    </source>
</evidence>
<dbReference type="STRING" id="1391654.AKJ09_09809"/>
<feature type="transmembrane region" description="Helical" evidence="1">
    <location>
        <begin position="12"/>
        <end position="32"/>
    </location>
</feature>
<dbReference type="PANTHER" id="PTHR43021">
    <property type="entry name" value="NA(+)/H(+) ANTIPORTER-RELATED"/>
    <property type="match status" value="1"/>
</dbReference>
<dbReference type="PANTHER" id="PTHR43021:SF2">
    <property type="entry name" value="CATION_H+ EXCHANGER DOMAIN-CONTAINING PROTEIN"/>
    <property type="match status" value="1"/>
</dbReference>
<dbReference type="KEGG" id="llu:AKJ09_09809"/>
<keyword evidence="1" id="KW-0812">Transmembrane</keyword>
<name>A0A0K1QBI1_9BACT</name>
<feature type="transmembrane region" description="Helical" evidence="1">
    <location>
        <begin position="267"/>
        <end position="285"/>
    </location>
</feature>
<dbReference type="Gene3D" id="1.20.1530.20">
    <property type="match status" value="1"/>
</dbReference>
<dbReference type="AlphaFoldDB" id="A0A0K1QBI1"/>
<dbReference type="PATRIC" id="fig|1391654.3.peg.9933"/>
<accession>A0A0K1QBI1</accession>
<dbReference type="RefSeq" id="WP_146653959.1">
    <property type="nucleotide sequence ID" value="NZ_CP012333.1"/>
</dbReference>
<evidence type="ECO:0000313" key="3">
    <source>
        <dbReference type="Proteomes" id="UP000064967"/>
    </source>
</evidence>
<dbReference type="OrthoDB" id="9783404at2"/>
<keyword evidence="3" id="KW-1185">Reference proteome</keyword>
<feature type="transmembrane region" description="Helical" evidence="1">
    <location>
        <begin position="240"/>
        <end position="260"/>
    </location>
</feature>
<feature type="transmembrane region" description="Helical" evidence="1">
    <location>
        <begin position="38"/>
        <end position="58"/>
    </location>
</feature>
<feature type="transmembrane region" description="Helical" evidence="1">
    <location>
        <begin position="197"/>
        <end position="220"/>
    </location>
</feature>
<feature type="transmembrane region" description="Helical" evidence="1">
    <location>
        <begin position="127"/>
        <end position="149"/>
    </location>
</feature>
<feature type="transmembrane region" description="Helical" evidence="1">
    <location>
        <begin position="70"/>
        <end position="86"/>
    </location>
</feature>
<sequence>MSGAKKHGKTGLGHAMDAFSLGMVFLIGYGATRIIPSFGGGAAILGALGFLLLAGTLMSELVEVVGIPHLTGYLLAGIIAGPYVMHIIDHQSADRLEAVNSLAIALIALAGGAELRLSSLKDGLKGLVVATIIQTFVGLALSTAVFVFAKPAFVRDMPAMGILGVGLLWGVVSITRSPSAALGILSQTRASGPLARFTLSFVMASDVVVVVVLATVLTIARPMVEPGVALSFAAFGNLGHEILGSVAMGTTLGLLLAAYLKVIGKQLLVVLIALGFGATEVLHYLSLEPLLTFLVAGFVVQNLSKQGEKFLHAIEETGGIVYVIFFAGAGAHLNVPLLREFWPIAVLFTGTRALITFMNGKVASRIAKDGPAVRTWGWSPLISQAGVALGIASTIVRQFPSFGAGFRDIALACVAINELVGPVLFKFALDRTKETQAPSPSLSDAEEASPG</sequence>
<dbReference type="Proteomes" id="UP000064967">
    <property type="component" value="Chromosome"/>
</dbReference>
<organism evidence="2 3">
    <name type="scientific">Labilithrix luteola</name>
    <dbReference type="NCBI Taxonomy" id="1391654"/>
    <lineage>
        <taxon>Bacteria</taxon>
        <taxon>Pseudomonadati</taxon>
        <taxon>Myxococcota</taxon>
        <taxon>Polyangia</taxon>
        <taxon>Polyangiales</taxon>
        <taxon>Labilitrichaceae</taxon>
        <taxon>Labilithrix</taxon>
    </lineage>
</organism>
<dbReference type="InterPro" id="IPR038770">
    <property type="entry name" value="Na+/solute_symporter_sf"/>
</dbReference>
<protein>
    <submittedName>
        <fullName evidence="2">Transporter, monovalent cation:proton antiporter-2 (CPA2) family</fullName>
    </submittedName>
</protein>
<reference evidence="2 3" key="1">
    <citation type="submission" date="2015-08" db="EMBL/GenBank/DDBJ databases">
        <authorList>
            <person name="Babu N.S."/>
            <person name="Beckwith C.J."/>
            <person name="Beseler K.G."/>
            <person name="Brison A."/>
            <person name="Carone J.V."/>
            <person name="Caskin T.P."/>
            <person name="Diamond M."/>
            <person name="Durham M.E."/>
            <person name="Foxe J.M."/>
            <person name="Go M."/>
            <person name="Henderson B.A."/>
            <person name="Jones I.B."/>
            <person name="McGettigan J.A."/>
            <person name="Micheletti S.J."/>
            <person name="Nasrallah M.E."/>
            <person name="Ortiz D."/>
            <person name="Piller C.R."/>
            <person name="Privatt S.R."/>
            <person name="Schneider S.L."/>
            <person name="Sharp S."/>
            <person name="Smith T.C."/>
            <person name="Stanton J.D."/>
            <person name="Ullery H.E."/>
            <person name="Wilson R.J."/>
            <person name="Serrano M.G."/>
            <person name="Buck G."/>
            <person name="Lee V."/>
            <person name="Wang Y."/>
            <person name="Carvalho R."/>
            <person name="Voegtly L."/>
            <person name="Shi R."/>
            <person name="Duckworth R."/>
            <person name="Johnson A."/>
            <person name="Loviza R."/>
            <person name="Walstead R."/>
            <person name="Shah Z."/>
            <person name="Kiflezghi M."/>
            <person name="Wade K."/>
            <person name="Ball S.L."/>
            <person name="Bradley K.W."/>
            <person name="Asai D.J."/>
            <person name="Bowman C.A."/>
            <person name="Russell D.A."/>
            <person name="Pope W.H."/>
            <person name="Jacobs-Sera D."/>
            <person name="Hendrix R.W."/>
            <person name="Hatfull G.F."/>
        </authorList>
    </citation>
    <scope>NUCLEOTIDE SEQUENCE [LARGE SCALE GENOMIC DNA]</scope>
    <source>
        <strain evidence="2 3">DSM 27648</strain>
    </source>
</reference>
<proteinExistence type="predicted"/>
<keyword evidence="1" id="KW-1133">Transmembrane helix</keyword>
<gene>
    <name evidence="2" type="ORF">AKJ09_09809</name>
</gene>
<evidence type="ECO:0000256" key="1">
    <source>
        <dbReference type="SAM" id="Phobius"/>
    </source>
</evidence>
<dbReference type="EMBL" id="CP012333">
    <property type="protein sequence ID" value="AKV03146.1"/>
    <property type="molecule type" value="Genomic_DNA"/>
</dbReference>
<feature type="transmembrane region" description="Helical" evidence="1">
    <location>
        <begin position="161"/>
        <end position="185"/>
    </location>
</feature>
<keyword evidence="1" id="KW-0472">Membrane</keyword>